<name>N2ACY2_9FIRM</name>
<proteinExistence type="predicted"/>
<evidence type="ECO:0000313" key="1">
    <source>
        <dbReference type="EMBL" id="EMZ24328.1"/>
    </source>
</evidence>
<reference evidence="1 2" key="1">
    <citation type="journal article" date="2014" name="Genome Announc.">
        <title>Draft genome sequences of the altered schaedler flora, a defined bacterial community from gnotobiotic mice.</title>
        <authorList>
            <person name="Wannemuehler M.J."/>
            <person name="Overstreet A.M."/>
            <person name="Ward D.V."/>
            <person name="Phillips G.J."/>
        </authorList>
    </citation>
    <scope>NUCLEOTIDE SEQUENCE [LARGE SCALE GENOMIC DNA]</scope>
    <source>
        <strain evidence="1 2">ASF492</strain>
    </source>
</reference>
<evidence type="ECO:0000313" key="2">
    <source>
        <dbReference type="Proteomes" id="UP000012589"/>
    </source>
</evidence>
<keyword evidence="2" id="KW-1185">Reference proteome</keyword>
<comment type="caution">
    <text evidence="1">The sequence shown here is derived from an EMBL/GenBank/DDBJ whole genome shotgun (WGS) entry which is preliminary data.</text>
</comment>
<sequence length="404" mass="47322">MENRKELLKSRISQIQDPVQKRLLQDVLVDVFGQLLDYSEESFYNLEQKIDHERDDPDSHYYIYTGVCKKDGLDSASRSLFEIQRDEQKTPGYLGTLFLACDYLKIHACLSGLFRAEVETDLGNYRTTVSFSYSHTYLQAMEELYLQFMANRRQWHTINCPFLYKMLDITDREGVVPQDAVILKVGIEMGELSDYVMDDMVLVWNVAEEICKPTAEMSVAGNVSYYVHRIPKEDNDAGCLAVPEGEDLFSVIFSEREILVRTENEVHQQIKLLKIEPMYQEKDHTALEFPLQTNLRNLRHADRQALGQPRYLWTKGEVERMLGSYEVFQEFDLIDIRPDVPQELEPISMNPFIRVRSFLKQKRKIAVVLHAKDGEDIFRYEKMYFLLAELQLCTDEYEWIGILQ</sequence>
<organism evidence="1 2">
    <name type="scientific">Eubacterium plexicaudatum ASF492</name>
    <dbReference type="NCBI Taxonomy" id="1235802"/>
    <lineage>
        <taxon>Bacteria</taxon>
        <taxon>Bacillati</taxon>
        <taxon>Bacillota</taxon>
        <taxon>Clostridia</taxon>
        <taxon>Eubacteriales</taxon>
        <taxon>Eubacteriaceae</taxon>
        <taxon>Eubacterium</taxon>
    </lineage>
</organism>
<dbReference type="eggNOG" id="ENOG502Z8RQ">
    <property type="taxonomic scope" value="Bacteria"/>
</dbReference>
<dbReference type="EMBL" id="AQFT01000099">
    <property type="protein sequence ID" value="EMZ24328.1"/>
    <property type="molecule type" value="Genomic_DNA"/>
</dbReference>
<dbReference type="PATRIC" id="fig|1235802.3.peg.3473"/>
<dbReference type="Proteomes" id="UP000012589">
    <property type="component" value="Unassembled WGS sequence"/>
</dbReference>
<protein>
    <submittedName>
        <fullName evidence="1">Uncharacterized protein</fullName>
    </submittedName>
</protein>
<accession>N2ACY2</accession>
<dbReference type="HOGENOM" id="CLU_681036_0_0_9"/>
<dbReference type="STRING" id="1235802.C823_03285"/>
<dbReference type="OrthoDB" id="1661761at2"/>
<gene>
    <name evidence="1" type="ORF">C823_03285</name>
</gene>
<dbReference type="AlphaFoldDB" id="N2ACY2"/>